<comment type="caution">
    <text evidence="1">The sequence shown here is derived from an EMBL/GenBank/DDBJ whole genome shotgun (WGS) entry which is preliminary data.</text>
</comment>
<organism evidence="1 2">
    <name type="scientific">Durusdinium trenchii</name>
    <dbReference type="NCBI Taxonomy" id="1381693"/>
    <lineage>
        <taxon>Eukaryota</taxon>
        <taxon>Sar</taxon>
        <taxon>Alveolata</taxon>
        <taxon>Dinophyceae</taxon>
        <taxon>Suessiales</taxon>
        <taxon>Symbiodiniaceae</taxon>
        <taxon>Durusdinium</taxon>
    </lineage>
</organism>
<reference evidence="1 2" key="1">
    <citation type="submission" date="2024-02" db="EMBL/GenBank/DDBJ databases">
        <authorList>
            <person name="Chen Y."/>
            <person name="Shah S."/>
            <person name="Dougan E. K."/>
            <person name="Thang M."/>
            <person name="Chan C."/>
        </authorList>
    </citation>
    <scope>NUCLEOTIDE SEQUENCE [LARGE SCALE GENOMIC DNA]</scope>
</reference>
<protein>
    <recommendedName>
        <fullName evidence="3">Zinc-ribbon domain-containing protein</fullName>
    </recommendedName>
</protein>
<name>A0ABP0QX41_9DINO</name>
<sequence>MTSVAWQGNSFSQGSLMSKMALEGVCSPSVLKEHQSQSIEVAEVEPEPMPLADNEAGLRTEMHRSAESMLPAGLLDEIDLHQECGSSNLSSSKSQQPVDVSTTVSMLASVLGKNTALHYESDGRRISTTGGNDFATVCPVESLSAPWQTNLGQEPVDNNVIGFNYCAFQQYGDTIHQGGAYAKFDANPGAWTAHAVGGGAVHTMMGRFCVFCGKPKHSPNQRFCSHCGEAVVA</sequence>
<keyword evidence="2" id="KW-1185">Reference proteome</keyword>
<evidence type="ECO:0008006" key="3">
    <source>
        <dbReference type="Google" id="ProtNLM"/>
    </source>
</evidence>
<evidence type="ECO:0000313" key="1">
    <source>
        <dbReference type="EMBL" id="CAK9092853.1"/>
    </source>
</evidence>
<evidence type="ECO:0000313" key="2">
    <source>
        <dbReference type="Proteomes" id="UP001642464"/>
    </source>
</evidence>
<dbReference type="Proteomes" id="UP001642464">
    <property type="component" value="Unassembled WGS sequence"/>
</dbReference>
<accession>A0ABP0QX41</accession>
<proteinExistence type="predicted"/>
<gene>
    <name evidence="1" type="ORF">SCF082_LOCUS43684</name>
</gene>
<dbReference type="EMBL" id="CAXAMM010040385">
    <property type="protein sequence ID" value="CAK9092853.1"/>
    <property type="molecule type" value="Genomic_DNA"/>
</dbReference>